<evidence type="ECO:0000313" key="7">
    <source>
        <dbReference type="Proteomes" id="UP000011087"/>
    </source>
</evidence>
<name>L1JKH3_GUITC</name>
<dbReference type="RefSeq" id="XP_005836008.1">
    <property type="nucleotide sequence ID" value="XM_005835951.1"/>
</dbReference>
<feature type="compositionally biased region" description="Basic and acidic residues" evidence="2">
    <location>
        <begin position="432"/>
        <end position="453"/>
    </location>
</feature>
<evidence type="ECO:0000256" key="2">
    <source>
        <dbReference type="SAM" id="MobiDB-lite"/>
    </source>
</evidence>
<dbReference type="KEGG" id="gtt:GUITHDRAFT_105109"/>
<keyword evidence="1" id="KW-0106">Calcium</keyword>
<evidence type="ECO:0000259" key="3">
    <source>
        <dbReference type="PROSITE" id="PS50003"/>
    </source>
</evidence>
<evidence type="ECO:0000256" key="1">
    <source>
        <dbReference type="ARBA" id="ARBA00022837"/>
    </source>
</evidence>
<dbReference type="EnsemblProtists" id="EKX49028">
    <property type="protein sequence ID" value="EKX49028"/>
    <property type="gene ID" value="GUITHDRAFT_105109"/>
</dbReference>
<feature type="region of interest" description="Disordered" evidence="2">
    <location>
        <begin position="475"/>
        <end position="526"/>
    </location>
</feature>
<dbReference type="SUPFAM" id="SSF50729">
    <property type="entry name" value="PH domain-like"/>
    <property type="match status" value="1"/>
</dbReference>
<feature type="compositionally biased region" description="Basic and acidic residues" evidence="2">
    <location>
        <begin position="492"/>
        <end position="503"/>
    </location>
</feature>
<evidence type="ECO:0008006" key="8">
    <source>
        <dbReference type="Google" id="ProtNLM"/>
    </source>
</evidence>
<keyword evidence="7" id="KW-1185">Reference proteome</keyword>
<accession>L1JKH3</accession>
<dbReference type="SUPFAM" id="SSF47473">
    <property type="entry name" value="EF-hand"/>
    <property type="match status" value="1"/>
</dbReference>
<dbReference type="PROSITE" id="PS50222">
    <property type="entry name" value="EF_HAND_2"/>
    <property type="match status" value="1"/>
</dbReference>
<dbReference type="GeneID" id="17305725"/>
<feature type="domain" description="PH" evidence="3">
    <location>
        <begin position="1"/>
        <end position="120"/>
    </location>
</feature>
<sequence length="584" mass="65606">MSGMVYKQARTAGGLKWKKRIARLDLKSGIFTLTPLMEVGEHHDAPAEASSKKKVTEIIDSFTVVSMRNEKDKDNADHPWRIELRFCHLGSNSTQTVLLLAVRDTSVRDEWLAALRNVIHDKAQIREQYSKYFDQESEKEIENYVENKSRILSTPLSVVHELFQIYDQDNSGALELGEVEYLFQDLLYTYGRQLPIEDIKARASECVQMSSSLQPGKVTRSEFEDYVANNPCIFGNMLMWRCMFSKYALEITDEIEEPGLIQLVLDVMSSAGRCMDKEAGRRFAKQILKNYGGDDATLSFPAFLQYASTREDLFGSFAPQSTTFRPESKRIMNPAGSPGGELGKDNNMTQLSDQEMKMGMDSGSTRPYPSSISVRKSQRYPIMHETFKRSSPMLKKESSNALLAEEPSVPSVFIGPTDHPKRQGYSIKWRKHAESTDDKGQGGKETESGQEREENQLLKSLGRSMSLGNIYSVLSASDDTSSMPSSDGVNTRPDRPGRNDKAQLRRPLASSSSKKTSEVKSSPLLRRHINHELGDLYRSYQLPGRLFQSKSSTSERRAVTASTSSSILLEDAEYGSQASQTSFL</sequence>
<evidence type="ECO:0000313" key="5">
    <source>
        <dbReference type="EMBL" id="EKX49028.1"/>
    </source>
</evidence>
<dbReference type="InterPro" id="IPR011992">
    <property type="entry name" value="EF-hand-dom_pair"/>
</dbReference>
<dbReference type="InterPro" id="IPR001849">
    <property type="entry name" value="PH_domain"/>
</dbReference>
<dbReference type="InterPro" id="IPR002048">
    <property type="entry name" value="EF_hand_dom"/>
</dbReference>
<dbReference type="OrthoDB" id="191686at2759"/>
<dbReference type="PROSITE" id="PS00018">
    <property type="entry name" value="EF_HAND_1"/>
    <property type="match status" value="1"/>
</dbReference>
<feature type="compositionally biased region" description="Low complexity" evidence="2">
    <location>
        <begin position="510"/>
        <end position="522"/>
    </location>
</feature>
<dbReference type="Gene3D" id="1.10.238.10">
    <property type="entry name" value="EF-hand"/>
    <property type="match status" value="1"/>
</dbReference>
<dbReference type="InterPro" id="IPR018247">
    <property type="entry name" value="EF_Hand_1_Ca_BS"/>
</dbReference>
<feature type="region of interest" description="Disordered" evidence="2">
    <location>
        <begin position="428"/>
        <end position="453"/>
    </location>
</feature>
<reference evidence="6" key="3">
    <citation type="submission" date="2015-06" db="UniProtKB">
        <authorList>
            <consortium name="EnsemblProtists"/>
        </authorList>
    </citation>
    <scope>IDENTIFICATION</scope>
</reference>
<reference evidence="7" key="2">
    <citation type="submission" date="2012-11" db="EMBL/GenBank/DDBJ databases">
        <authorList>
            <person name="Kuo A."/>
            <person name="Curtis B.A."/>
            <person name="Tanifuji G."/>
            <person name="Burki F."/>
            <person name="Gruber A."/>
            <person name="Irimia M."/>
            <person name="Maruyama S."/>
            <person name="Arias M.C."/>
            <person name="Ball S.G."/>
            <person name="Gile G.H."/>
            <person name="Hirakawa Y."/>
            <person name="Hopkins J.F."/>
            <person name="Rensing S.A."/>
            <person name="Schmutz J."/>
            <person name="Symeonidi A."/>
            <person name="Elias M."/>
            <person name="Eveleigh R.J."/>
            <person name="Herman E.K."/>
            <person name="Klute M.J."/>
            <person name="Nakayama T."/>
            <person name="Obornik M."/>
            <person name="Reyes-Prieto A."/>
            <person name="Armbrust E.V."/>
            <person name="Aves S.J."/>
            <person name="Beiko R.G."/>
            <person name="Coutinho P."/>
            <person name="Dacks J.B."/>
            <person name="Durnford D.G."/>
            <person name="Fast N.M."/>
            <person name="Green B.R."/>
            <person name="Grisdale C."/>
            <person name="Hempe F."/>
            <person name="Henrissat B."/>
            <person name="Hoppner M.P."/>
            <person name="Ishida K.-I."/>
            <person name="Kim E."/>
            <person name="Koreny L."/>
            <person name="Kroth P.G."/>
            <person name="Liu Y."/>
            <person name="Malik S.-B."/>
            <person name="Maier U.G."/>
            <person name="McRose D."/>
            <person name="Mock T."/>
            <person name="Neilson J.A."/>
            <person name="Onodera N.T."/>
            <person name="Poole A.M."/>
            <person name="Pritham E.J."/>
            <person name="Richards T.A."/>
            <person name="Rocap G."/>
            <person name="Roy S.W."/>
            <person name="Sarai C."/>
            <person name="Schaack S."/>
            <person name="Shirato S."/>
            <person name="Slamovits C.H."/>
            <person name="Spencer D.F."/>
            <person name="Suzuki S."/>
            <person name="Worden A.Z."/>
            <person name="Zauner S."/>
            <person name="Barry K."/>
            <person name="Bell C."/>
            <person name="Bharti A.K."/>
            <person name="Crow J.A."/>
            <person name="Grimwood J."/>
            <person name="Kramer R."/>
            <person name="Lindquist E."/>
            <person name="Lucas S."/>
            <person name="Salamov A."/>
            <person name="McFadden G.I."/>
            <person name="Lane C.E."/>
            <person name="Keeling P.J."/>
            <person name="Gray M.W."/>
            <person name="Grigoriev I.V."/>
            <person name="Archibald J.M."/>
        </authorList>
    </citation>
    <scope>NUCLEOTIDE SEQUENCE</scope>
    <source>
        <strain evidence="7">CCMP2712</strain>
    </source>
</reference>
<feature type="compositionally biased region" description="Low complexity" evidence="2">
    <location>
        <begin position="475"/>
        <end position="487"/>
    </location>
</feature>
<protein>
    <recommendedName>
        <fullName evidence="8">PH domain-containing protein</fullName>
    </recommendedName>
</protein>
<dbReference type="PaxDb" id="55529-EKX49028"/>
<dbReference type="GO" id="GO:0005509">
    <property type="term" value="F:calcium ion binding"/>
    <property type="evidence" value="ECO:0007669"/>
    <property type="project" value="InterPro"/>
</dbReference>
<dbReference type="HOGENOM" id="CLU_467319_0_0_1"/>
<gene>
    <name evidence="5" type="ORF">GUITHDRAFT_105109</name>
</gene>
<organism evidence="5">
    <name type="scientific">Guillardia theta (strain CCMP2712)</name>
    <name type="common">Cryptophyte</name>
    <dbReference type="NCBI Taxonomy" id="905079"/>
    <lineage>
        <taxon>Eukaryota</taxon>
        <taxon>Cryptophyceae</taxon>
        <taxon>Pyrenomonadales</taxon>
        <taxon>Geminigeraceae</taxon>
        <taxon>Guillardia</taxon>
    </lineage>
</organism>
<feature type="domain" description="EF-hand" evidence="4">
    <location>
        <begin position="154"/>
        <end position="189"/>
    </location>
</feature>
<dbReference type="Proteomes" id="UP000011087">
    <property type="component" value="Unassembled WGS sequence"/>
</dbReference>
<reference evidence="5 7" key="1">
    <citation type="journal article" date="2012" name="Nature">
        <title>Algal genomes reveal evolutionary mosaicism and the fate of nucleomorphs.</title>
        <authorList>
            <consortium name="DOE Joint Genome Institute"/>
            <person name="Curtis B.A."/>
            <person name="Tanifuji G."/>
            <person name="Burki F."/>
            <person name="Gruber A."/>
            <person name="Irimia M."/>
            <person name="Maruyama S."/>
            <person name="Arias M.C."/>
            <person name="Ball S.G."/>
            <person name="Gile G.H."/>
            <person name="Hirakawa Y."/>
            <person name="Hopkins J.F."/>
            <person name="Kuo A."/>
            <person name="Rensing S.A."/>
            <person name="Schmutz J."/>
            <person name="Symeonidi A."/>
            <person name="Elias M."/>
            <person name="Eveleigh R.J."/>
            <person name="Herman E.K."/>
            <person name="Klute M.J."/>
            <person name="Nakayama T."/>
            <person name="Obornik M."/>
            <person name="Reyes-Prieto A."/>
            <person name="Armbrust E.V."/>
            <person name="Aves S.J."/>
            <person name="Beiko R.G."/>
            <person name="Coutinho P."/>
            <person name="Dacks J.B."/>
            <person name="Durnford D.G."/>
            <person name="Fast N.M."/>
            <person name="Green B.R."/>
            <person name="Grisdale C.J."/>
            <person name="Hempel F."/>
            <person name="Henrissat B."/>
            <person name="Hoppner M.P."/>
            <person name="Ishida K."/>
            <person name="Kim E."/>
            <person name="Koreny L."/>
            <person name="Kroth P.G."/>
            <person name="Liu Y."/>
            <person name="Malik S.B."/>
            <person name="Maier U.G."/>
            <person name="McRose D."/>
            <person name="Mock T."/>
            <person name="Neilson J.A."/>
            <person name="Onodera N.T."/>
            <person name="Poole A.M."/>
            <person name="Pritham E.J."/>
            <person name="Richards T.A."/>
            <person name="Rocap G."/>
            <person name="Roy S.W."/>
            <person name="Sarai C."/>
            <person name="Schaack S."/>
            <person name="Shirato S."/>
            <person name="Slamovits C.H."/>
            <person name="Spencer D.F."/>
            <person name="Suzuki S."/>
            <person name="Worden A.Z."/>
            <person name="Zauner S."/>
            <person name="Barry K."/>
            <person name="Bell C."/>
            <person name="Bharti A.K."/>
            <person name="Crow J.A."/>
            <person name="Grimwood J."/>
            <person name="Kramer R."/>
            <person name="Lindquist E."/>
            <person name="Lucas S."/>
            <person name="Salamov A."/>
            <person name="McFadden G.I."/>
            <person name="Lane C.E."/>
            <person name="Keeling P.J."/>
            <person name="Gray M.W."/>
            <person name="Grigoriev I.V."/>
            <person name="Archibald J.M."/>
        </authorList>
    </citation>
    <scope>NUCLEOTIDE SEQUENCE</scope>
    <source>
        <strain evidence="5 7">CCMP2712</strain>
    </source>
</reference>
<dbReference type="PROSITE" id="PS50003">
    <property type="entry name" value="PH_DOMAIN"/>
    <property type="match status" value="1"/>
</dbReference>
<dbReference type="EMBL" id="JH992983">
    <property type="protein sequence ID" value="EKX49028.1"/>
    <property type="molecule type" value="Genomic_DNA"/>
</dbReference>
<evidence type="ECO:0000313" key="6">
    <source>
        <dbReference type="EnsemblProtists" id="EKX49028"/>
    </source>
</evidence>
<evidence type="ECO:0000259" key="4">
    <source>
        <dbReference type="PROSITE" id="PS50222"/>
    </source>
</evidence>
<dbReference type="AlphaFoldDB" id="L1JKH3"/>
<proteinExistence type="predicted"/>